<dbReference type="InterPro" id="IPR000792">
    <property type="entry name" value="Tscrpt_reg_LuxR_C"/>
</dbReference>
<evidence type="ECO:0000256" key="1">
    <source>
        <dbReference type="ARBA" id="ARBA00022553"/>
    </source>
</evidence>
<dbReference type="CDD" id="cd06170">
    <property type="entry name" value="LuxR_C_like"/>
    <property type="match status" value="1"/>
</dbReference>
<dbReference type="Proteomes" id="UP000256977">
    <property type="component" value="Unassembled WGS sequence"/>
</dbReference>
<reference evidence="8 9" key="1">
    <citation type="submission" date="2018-07" db="EMBL/GenBank/DDBJ databases">
        <title>Genomic Encyclopedia of Type Strains, Phase III (KMG-III): the genomes of soil and plant-associated and newly described type strains.</title>
        <authorList>
            <person name="Whitman W."/>
        </authorList>
    </citation>
    <scope>NUCLEOTIDE SEQUENCE [LARGE SCALE GENOMIC DNA]</scope>
    <source>
        <strain evidence="8 9">CECT 7287</strain>
    </source>
</reference>
<dbReference type="InterPro" id="IPR016032">
    <property type="entry name" value="Sig_transdc_resp-reg_C-effctor"/>
</dbReference>
<evidence type="ECO:0000256" key="3">
    <source>
        <dbReference type="ARBA" id="ARBA00023125"/>
    </source>
</evidence>
<feature type="domain" description="HTH luxR-type" evidence="6">
    <location>
        <begin position="152"/>
        <end position="217"/>
    </location>
</feature>
<dbReference type="InterPro" id="IPR058245">
    <property type="entry name" value="NreC/VraR/RcsB-like_REC"/>
</dbReference>
<keyword evidence="3" id="KW-0238">DNA-binding</keyword>
<dbReference type="Pfam" id="PF00196">
    <property type="entry name" value="GerE"/>
    <property type="match status" value="1"/>
</dbReference>
<evidence type="ECO:0000313" key="9">
    <source>
        <dbReference type="Proteomes" id="UP000256977"/>
    </source>
</evidence>
<name>A0A3D9KFE1_9BACL</name>
<dbReference type="PROSITE" id="PS50043">
    <property type="entry name" value="HTH_LUXR_2"/>
    <property type="match status" value="1"/>
</dbReference>
<dbReference type="CDD" id="cd17535">
    <property type="entry name" value="REC_NarL-like"/>
    <property type="match status" value="1"/>
</dbReference>
<comment type="caution">
    <text evidence="8">The sequence shown here is derived from an EMBL/GenBank/DDBJ whole genome shotgun (WGS) entry which is preliminary data.</text>
</comment>
<dbReference type="PANTHER" id="PTHR43214:SF24">
    <property type="entry name" value="TRANSCRIPTIONAL REGULATORY PROTEIN NARL-RELATED"/>
    <property type="match status" value="1"/>
</dbReference>
<dbReference type="AlphaFoldDB" id="A0A3D9KFE1"/>
<keyword evidence="4" id="KW-0804">Transcription</keyword>
<dbReference type="InterPro" id="IPR001789">
    <property type="entry name" value="Sig_transdc_resp-reg_receiver"/>
</dbReference>
<evidence type="ECO:0000259" key="7">
    <source>
        <dbReference type="PROSITE" id="PS50110"/>
    </source>
</evidence>
<dbReference type="SUPFAM" id="SSF52172">
    <property type="entry name" value="CheY-like"/>
    <property type="match status" value="1"/>
</dbReference>
<dbReference type="GO" id="GO:0006355">
    <property type="term" value="P:regulation of DNA-templated transcription"/>
    <property type="evidence" value="ECO:0007669"/>
    <property type="project" value="InterPro"/>
</dbReference>
<feature type="modified residue" description="4-aspartylphosphate" evidence="5">
    <location>
        <position position="56"/>
    </location>
</feature>
<keyword evidence="1 5" id="KW-0597">Phosphoprotein</keyword>
<dbReference type="InterPro" id="IPR039420">
    <property type="entry name" value="WalR-like"/>
</dbReference>
<evidence type="ECO:0000256" key="2">
    <source>
        <dbReference type="ARBA" id="ARBA00023015"/>
    </source>
</evidence>
<dbReference type="SMART" id="SM00448">
    <property type="entry name" value="REC"/>
    <property type="match status" value="1"/>
</dbReference>
<accession>A0A3D9KFE1</accession>
<dbReference type="SUPFAM" id="SSF46894">
    <property type="entry name" value="C-terminal effector domain of the bipartite response regulators"/>
    <property type="match status" value="1"/>
</dbReference>
<dbReference type="GO" id="GO:0000160">
    <property type="term" value="P:phosphorelay signal transduction system"/>
    <property type="evidence" value="ECO:0007669"/>
    <property type="project" value="InterPro"/>
</dbReference>
<organism evidence="8 9">
    <name type="scientific">Cohnella phaseoli</name>
    <dbReference type="NCBI Taxonomy" id="456490"/>
    <lineage>
        <taxon>Bacteria</taxon>
        <taxon>Bacillati</taxon>
        <taxon>Bacillota</taxon>
        <taxon>Bacilli</taxon>
        <taxon>Bacillales</taxon>
        <taxon>Paenibacillaceae</taxon>
        <taxon>Cohnella</taxon>
    </lineage>
</organism>
<dbReference type="Gene3D" id="3.40.50.2300">
    <property type="match status" value="1"/>
</dbReference>
<keyword evidence="9" id="KW-1185">Reference proteome</keyword>
<dbReference type="PANTHER" id="PTHR43214">
    <property type="entry name" value="TWO-COMPONENT RESPONSE REGULATOR"/>
    <property type="match status" value="1"/>
</dbReference>
<feature type="domain" description="Response regulatory" evidence="7">
    <location>
        <begin position="5"/>
        <end position="121"/>
    </location>
</feature>
<evidence type="ECO:0000256" key="5">
    <source>
        <dbReference type="PROSITE-ProRule" id="PRU00169"/>
    </source>
</evidence>
<sequence length="231" mass="25357">MSKISIVIADDQMLTREGLQTILDLEENMEVVGVAINGEEACELAERLQPTLVLLDIQMPVMDGLTALKKIKASCPHTRILILTTFVEADYIVEGIAGGASGYMLKDMDADKMIASIRDTVDGQFVLPASVANKLAARMNQLADDFGRQKRAGEKPIKLTEREEEIGRLMLKGLNNREIAEALSIAEGTVRNYISGLYGKLEVMDRAHAVARLQGLFPSLRGSIIVQRETD</sequence>
<gene>
    <name evidence="8" type="ORF">DFP98_1058</name>
</gene>
<evidence type="ECO:0000313" key="8">
    <source>
        <dbReference type="EMBL" id="RED85004.1"/>
    </source>
</evidence>
<dbReference type="InterPro" id="IPR011006">
    <property type="entry name" value="CheY-like_superfamily"/>
</dbReference>
<dbReference type="GO" id="GO:0003677">
    <property type="term" value="F:DNA binding"/>
    <property type="evidence" value="ECO:0007669"/>
    <property type="project" value="UniProtKB-KW"/>
</dbReference>
<dbReference type="RefSeq" id="WP_116060023.1">
    <property type="nucleotide sequence ID" value="NZ_QRDZ01000005.1"/>
</dbReference>
<dbReference type="OrthoDB" id="9780153at2"/>
<dbReference type="EMBL" id="QRDZ01000005">
    <property type="protein sequence ID" value="RED85004.1"/>
    <property type="molecule type" value="Genomic_DNA"/>
</dbReference>
<evidence type="ECO:0000259" key="6">
    <source>
        <dbReference type="PROSITE" id="PS50043"/>
    </source>
</evidence>
<dbReference type="Pfam" id="PF00072">
    <property type="entry name" value="Response_reg"/>
    <property type="match status" value="1"/>
</dbReference>
<dbReference type="SMART" id="SM00421">
    <property type="entry name" value="HTH_LUXR"/>
    <property type="match status" value="1"/>
</dbReference>
<dbReference type="PRINTS" id="PR00038">
    <property type="entry name" value="HTHLUXR"/>
</dbReference>
<keyword evidence="2" id="KW-0805">Transcription regulation</keyword>
<protein>
    <submittedName>
        <fullName evidence="8">LuxR family two component transcriptional regulator</fullName>
    </submittedName>
</protein>
<evidence type="ECO:0000256" key="4">
    <source>
        <dbReference type="ARBA" id="ARBA00023163"/>
    </source>
</evidence>
<proteinExistence type="predicted"/>
<dbReference type="PROSITE" id="PS50110">
    <property type="entry name" value="RESPONSE_REGULATORY"/>
    <property type="match status" value="1"/>
</dbReference>